<dbReference type="RefSeq" id="WP_122915171.1">
    <property type="nucleotide sequence ID" value="NZ_JBCNED010000037.1"/>
</dbReference>
<keyword evidence="1" id="KW-0812">Transmembrane</keyword>
<evidence type="ECO:0000313" key="3">
    <source>
        <dbReference type="EMBL" id="RNB72443.1"/>
    </source>
</evidence>
<dbReference type="Proteomes" id="UP000281915">
    <property type="component" value="Unassembled WGS sequence"/>
</dbReference>
<name>A0A3M8CAB9_9BACL</name>
<feature type="transmembrane region" description="Helical" evidence="1">
    <location>
        <begin position="12"/>
        <end position="30"/>
    </location>
</feature>
<protein>
    <submittedName>
        <fullName evidence="3">YdcF family protein</fullName>
    </submittedName>
</protein>
<accession>A0A3M8CAB9</accession>
<evidence type="ECO:0000259" key="2">
    <source>
        <dbReference type="Pfam" id="PF02698"/>
    </source>
</evidence>
<sequence>MLKFLFQKRTVQVVCLLLAWFVIHVLLVSLDGFQDDLQKVDVGVVLGNKVELDGTPSERLRYRLDKAAQLYQEGYFPYILVSGGVGMEGFDEAEVMKGYLVQKGIPSDRIITDNRGVNTRMTALNTRKILDDHGLESVMVITQFYHISRTKLAFAQADFAPVYSAHAEYLEWRDLYSLFREFFAYYQYLLKQ</sequence>
<dbReference type="PANTHER" id="PTHR30336">
    <property type="entry name" value="INNER MEMBRANE PROTEIN, PROBABLE PERMEASE"/>
    <property type="match status" value="1"/>
</dbReference>
<dbReference type="InterPro" id="IPR003848">
    <property type="entry name" value="DUF218"/>
</dbReference>
<dbReference type="PANTHER" id="PTHR30336:SF20">
    <property type="entry name" value="DUF218 DOMAIN-CONTAINING PROTEIN"/>
    <property type="match status" value="1"/>
</dbReference>
<dbReference type="AlphaFoldDB" id="A0A3M8CAB9"/>
<comment type="caution">
    <text evidence="3">The sequence shown here is derived from an EMBL/GenBank/DDBJ whole genome shotgun (WGS) entry which is preliminary data.</text>
</comment>
<feature type="domain" description="DUF218" evidence="2">
    <location>
        <begin position="41"/>
        <end position="182"/>
    </location>
</feature>
<keyword evidence="1" id="KW-0472">Membrane</keyword>
<dbReference type="InterPro" id="IPR014729">
    <property type="entry name" value="Rossmann-like_a/b/a_fold"/>
</dbReference>
<evidence type="ECO:0000313" key="4">
    <source>
        <dbReference type="Proteomes" id="UP000281915"/>
    </source>
</evidence>
<dbReference type="Pfam" id="PF02698">
    <property type="entry name" value="DUF218"/>
    <property type="match status" value="1"/>
</dbReference>
<dbReference type="InterPro" id="IPR051599">
    <property type="entry name" value="Cell_Envelope_Assoc"/>
</dbReference>
<dbReference type="Gene3D" id="3.40.50.620">
    <property type="entry name" value="HUPs"/>
    <property type="match status" value="1"/>
</dbReference>
<proteinExistence type="predicted"/>
<dbReference type="EMBL" id="RHHT01000060">
    <property type="protein sequence ID" value="RNB72443.1"/>
    <property type="molecule type" value="Genomic_DNA"/>
</dbReference>
<evidence type="ECO:0000256" key="1">
    <source>
        <dbReference type="SAM" id="Phobius"/>
    </source>
</evidence>
<dbReference type="CDD" id="cd06259">
    <property type="entry name" value="YdcF-like"/>
    <property type="match status" value="1"/>
</dbReference>
<dbReference type="GO" id="GO:0005886">
    <property type="term" value="C:plasma membrane"/>
    <property type="evidence" value="ECO:0007669"/>
    <property type="project" value="TreeGrafter"/>
</dbReference>
<organism evidence="3 4">
    <name type="scientific">Brevibacillus panacihumi</name>
    <dbReference type="NCBI Taxonomy" id="497735"/>
    <lineage>
        <taxon>Bacteria</taxon>
        <taxon>Bacillati</taxon>
        <taxon>Bacillota</taxon>
        <taxon>Bacilli</taxon>
        <taxon>Bacillales</taxon>
        <taxon>Paenibacillaceae</taxon>
        <taxon>Brevibacillus</taxon>
    </lineage>
</organism>
<reference evidence="3 4" key="1">
    <citation type="submission" date="2018-10" db="EMBL/GenBank/DDBJ databases">
        <title>Phylogenomics of Brevibacillus.</title>
        <authorList>
            <person name="Dunlap C."/>
        </authorList>
    </citation>
    <scope>NUCLEOTIDE SEQUENCE [LARGE SCALE GENOMIC DNA]</scope>
    <source>
        <strain evidence="3 4">JCM 15085</strain>
    </source>
</reference>
<keyword evidence="1" id="KW-1133">Transmembrane helix</keyword>
<gene>
    <name evidence="3" type="ORF">EDM58_21590</name>
</gene>